<evidence type="ECO:0000313" key="1">
    <source>
        <dbReference type="EMBL" id="KPJ01800.1"/>
    </source>
</evidence>
<dbReference type="Proteomes" id="UP000053268">
    <property type="component" value="Unassembled WGS sequence"/>
</dbReference>
<gene>
    <name evidence="1" type="ORF">RR46_06096</name>
</gene>
<keyword evidence="2" id="KW-1185">Reference proteome</keyword>
<dbReference type="EMBL" id="KQ459302">
    <property type="protein sequence ID" value="KPJ01800.1"/>
    <property type="molecule type" value="Genomic_DNA"/>
</dbReference>
<name>A0A194Q9Y1_PAPXU</name>
<proteinExistence type="predicted"/>
<protein>
    <submittedName>
        <fullName evidence="1">Uncharacterized protein</fullName>
    </submittedName>
</protein>
<dbReference type="AlphaFoldDB" id="A0A194Q9Y1"/>
<sequence length="110" mass="11534">MIIIYNLDIDTTLSGRLPAFAQNRFDVGADSDLRINASCASVQSACAATGCGAMRGAGRADSSAGRAGADATRVLLIDTTPVALNIARNGAPLHSLIYRPRIFRESPADR</sequence>
<organism evidence="1 2">
    <name type="scientific">Papilio xuthus</name>
    <name type="common">Asian swallowtail butterfly</name>
    <dbReference type="NCBI Taxonomy" id="66420"/>
    <lineage>
        <taxon>Eukaryota</taxon>
        <taxon>Metazoa</taxon>
        <taxon>Ecdysozoa</taxon>
        <taxon>Arthropoda</taxon>
        <taxon>Hexapoda</taxon>
        <taxon>Insecta</taxon>
        <taxon>Pterygota</taxon>
        <taxon>Neoptera</taxon>
        <taxon>Endopterygota</taxon>
        <taxon>Lepidoptera</taxon>
        <taxon>Glossata</taxon>
        <taxon>Ditrysia</taxon>
        <taxon>Papilionoidea</taxon>
        <taxon>Papilionidae</taxon>
        <taxon>Papilioninae</taxon>
        <taxon>Papilio</taxon>
    </lineage>
</organism>
<accession>A0A194Q9Y1</accession>
<evidence type="ECO:0000313" key="2">
    <source>
        <dbReference type="Proteomes" id="UP000053268"/>
    </source>
</evidence>
<reference evidence="1 2" key="1">
    <citation type="journal article" date="2015" name="Nat. Commun.">
        <title>Outbred genome sequencing and CRISPR/Cas9 gene editing in butterflies.</title>
        <authorList>
            <person name="Li X."/>
            <person name="Fan D."/>
            <person name="Zhang W."/>
            <person name="Liu G."/>
            <person name="Zhang L."/>
            <person name="Zhao L."/>
            <person name="Fang X."/>
            <person name="Chen L."/>
            <person name="Dong Y."/>
            <person name="Chen Y."/>
            <person name="Ding Y."/>
            <person name="Zhao R."/>
            <person name="Feng M."/>
            <person name="Zhu Y."/>
            <person name="Feng Y."/>
            <person name="Jiang X."/>
            <person name="Zhu D."/>
            <person name="Xiang H."/>
            <person name="Feng X."/>
            <person name="Li S."/>
            <person name="Wang J."/>
            <person name="Zhang G."/>
            <person name="Kronforst M.R."/>
            <person name="Wang W."/>
        </authorList>
    </citation>
    <scope>NUCLEOTIDE SEQUENCE [LARGE SCALE GENOMIC DNA]</scope>
    <source>
        <strain evidence="1">Ya'a_city_454_Px</strain>
        <tissue evidence="1">Whole body</tissue>
    </source>
</reference>